<feature type="transmembrane region" description="Helical" evidence="1">
    <location>
        <begin position="107"/>
        <end position="125"/>
    </location>
</feature>
<feature type="transmembrane region" description="Helical" evidence="1">
    <location>
        <begin position="414"/>
        <end position="437"/>
    </location>
</feature>
<feature type="transmembrane region" description="Helical" evidence="1">
    <location>
        <begin position="327"/>
        <end position="358"/>
    </location>
</feature>
<evidence type="ECO:0000256" key="1">
    <source>
        <dbReference type="SAM" id="Phobius"/>
    </source>
</evidence>
<keyword evidence="1" id="KW-0472">Membrane</keyword>
<reference evidence="2" key="2">
    <citation type="submission" date="2020-09" db="EMBL/GenBank/DDBJ databases">
        <authorList>
            <person name="Sun Q."/>
            <person name="Ohkuma M."/>
        </authorList>
    </citation>
    <scope>NUCLEOTIDE SEQUENCE</scope>
    <source>
        <strain evidence="2">JCM 3091</strain>
    </source>
</reference>
<evidence type="ECO:0000313" key="3">
    <source>
        <dbReference type="Proteomes" id="UP000662200"/>
    </source>
</evidence>
<protein>
    <submittedName>
        <fullName evidence="2">Uncharacterized protein</fullName>
    </submittedName>
</protein>
<feature type="transmembrane region" description="Helical" evidence="1">
    <location>
        <begin position="370"/>
        <end position="389"/>
    </location>
</feature>
<feature type="transmembrane region" description="Helical" evidence="1">
    <location>
        <begin position="26"/>
        <end position="45"/>
    </location>
</feature>
<dbReference type="RefSeq" id="WP_189115648.1">
    <property type="nucleotide sequence ID" value="NZ_BMQC01000019.1"/>
</dbReference>
<gene>
    <name evidence="2" type="ORF">GCM10010124_37270</name>
</gene>
<sequence length="767" mass="79371">MTAVAAPAVPAPPAATAPPARRVGPGWLPALLVGAATVACLRWYGVGLGPQARFAGYLAAVVLLPGTLLWRALRGRAGALPADAVGGAALGYAVEVGLYVAGRAAGWPYLPVAGAAAVLAAFAAAPRLRRWWRGSGAPVDARWAWAVAGLVALITAWCALTYFRVHGLDWPASGTPSADLAYHHALVAELRHHLPGQIPYVTGVPLRYHWFAHADWAAATWGSGVDATLVTYRLGTLPAAVLGVVGIAVLGGRVVPGRWWAGPLVALCALFAVTPDPAPWSRALTPSANIPYTMWLSPTQTFAALLFLGLVLVLGDLLDRRGGPGAWVAFGLLLAAVAGAKASFVPLLLAGLLLVVAATRLRRAGWCPPAAAAAGLTALALAGAQYALYRGTSAGLMVDPLAAVRVMLPARAGWPVWLGLAVWALCWAAVPAAALVLLCRRAWADPLRVLCAGIGAAALLVVLVTYQMGGSQQYFLQAARPYLAALVVAGLAAALPAAGVRRPWARALLWGALGLGAAVTAAAALGGPPRWPTAAGGWLAPRALWPYAVPPLAAAAAGLAAAAHRRTRPWAAALALLTLVGAAVPGSLAELRRMAPADGRYRDAVAAQPGRAAPGPPAVPDGAAAVGRWLRRHTGTDTLLATNSHCRFPVADRAACDGRQFWVAALAERRVLLEGWAYTPPANAVAARDRLQSNEVPYWDPALMAVNDAAFAAPSAATLGALRDRYGVRWLVVDRRHPVDLPALDRVAPRRLAAGDCAVYEVGPATP</sequence>
<organism evidence="2 3">
    <name type="scientific">Pilimelia terevasa</name>
    <dbReference type="NCBI Taxonomy" id="53372"/>
    <lineage>
        <taxon>Bacteria</taxon>
        <taxon>Bacillati</taxon>
        <taxon>Actinomycetota</taxon>
        <taxon>Actinomycetes</taxon>
        <taxon>Micromonosporales</taxon>
        <taxon>Micromonosporaceae</taxon>
        <taxon>Pilimelia</taxon>
    </lineage>
</organism>
<keyword evidence="3" id="KW-1185">Reference proteome</keyword>
<feature type="transmembrane region" description="Helical" evidence="1">
    <location>
        <begin position="230"/>
        <end position="251"/>
    </location>
</feature>
<reference evidence="2" key="1">
    <citation type="journal article" date="2014" name="Int. J. Syst. Evol. Microbiol.">
        <title>Complete genome sequence of Corynebacterium casei LMG S-19264T (=DSM 44701T), isolated from a smear-ripened cheese.</title>
        <authorList>
            <consortium name="US DOE Joint Genome Institute (JGI-PGF)"/>
            <person name="Walter F."/>
            <person name="Albersmeier A."/>
            <person name="Kalinowski J."/>
            <person name="Ruckert C."/>
        </authorList>
    </citation>
    <scope>NUCLEOTIDE SEQUENCE</scope>
    <source>
        <strain evidence="2">JCM 3091</strain>
    </source>
</reference>
<feature type="transmembrane region" description="Helical" evidence="1">
    <location>
        <begin position="295"/>
        <end position="315"/>
    </location>
</feature>
<accession>A0A8J3BUZ9</accession>
<keyword evidence="1" id="KW-1133">Transmembrane helix</keyword>
<proteinExistence type="predicted"/>
<feature type="transmembrane region" description="Helical" evidence="1">
    <location>
        <begin position="481"/>
        <end position="500"/>
    </location>
</feature>
<dbReference type="AlphaFoldDB" id="A0A8J3BUZ9"/>
<feature type="transmembrane region" description="Helical" evidence="1">
    <location>
        <begin position="449"/>
        <end position="469"/>
    </location>
</feature>
<feature type="transmembrane region" description="Helical" evidence="1">
    <location>
        <begin position="545"/>
        <end position="563"/>
    </location>
</feature>
<feature type="transmembrane region" description="Helical" evidence="1">
    <location>
        <begin position="54"/>
        <end position="73"/>
    </location>
</feature>
<keyword evidence="1" id="KW-0812">Transmembrane</keyword>
<feature type="transmembrane region" description="Helical" evidence="1">
    <location>
        <begin position="570"/>
        <end position="588"/>
    </location>
</feature>
<feature type="transmembrane region" description="Helical" evidence="1">
    <location>
        <begin position="507"/>
        <end position="525"/>
    </location>
</feature>
<feature type="transmembrane region" description="Helical" evidence="1">
    <location>
        <begin position="145"/>
        <end position="163"/>
    </location>
</feature>
<name>A0A8J3BUZ9_9ACTN</name>
<dbReference type="Proteomes" id="UP000662200">
    <property type="component" value="Unassembled WGS sequence"/>
</dbReference>
<evidence type="ECO:0000313" key="2">
    <source>
        <dbReference type="EMBL" id="GGK40983.1"/>
    </source>
</evidence>
<comment type="caution">
    <text evidence="2">The sequence shown here is derived from an EMBL/GenBank/DDBJ whole genome shotgun (WGS) entry which is preliminary data.</text>
</comment>
<dbReference type="EMBL" id="BMQC01000019">
    <property type="protein sequence ID" value="GGK40983.1"/>
    <property type="molecule type" value="Genomic_DNA"/>
</dbReference>